<dbReference type="STRING" id="989370.AOQ71_31525"/>
<proteinExistence type="predicted"/>
<evidence type="ECO:0000313" key="1">
    <source>
        <dbReference type="EMBL" id="KRQ03260.1"/>
    </source>
</evidence>
<gene>
    <name evidence="1" type="ORF">AOQ71_31525</name>
</gene>
<keyword evidence="2" id="KW-1185">Reference proteome</keyword>
<dbReference type="EMBL" id="LJYG01000108">
    <property type="protein sequence ID" value="KRQ03260.1"/>
    <property type="molecule type" value="Genomic_DNA"/>
</dbReference>
<sequence length="79" mass="8820">MTDALKSLIRDVGLGATYVAEHVLDYGPHNRINTVDELLTLIEGMSEQDRDRLGAALLRVKEARQRLQFVLAEETGGRL</sequence>
<dbReference type="AlphaFoldDB" id="A0A0R3D6J8"/>
<dbReference type="Proteomes" id="UP000051936">
    <property type="component" value="Unassembled WGS sequence"/>
</dbReference>
<name>A0A0R3D6J8_9BRAD</name>
<accession>A0A0R3D6J8</accession>
<protein>
    <submittedName>
        <fullName evidence="1">Uncharacterized protein</fullName>
    </submittedName>
</protein>
<comment type="caution">
    <text evidence="1">The sequence shown here is derived from an EMBL/GenBank/DDBJ whole genome shotgun (WGS) entry which is preliminary data.</text>
</comment>
<organism evidence="1 2">
    <name type="scientific">Bradyrhizobium manausense</name>
    <dbReference type="NCBI Taxonomy" id="989370"/>
    <lineage>
        <taxon>Bacteria</taxon>
        <taxon>Pseudomonadati</taxon>
        <taxon>Pseudomonadota</taxon>
        <taxon>Alphaproteobacteria</taxon>
        <taxon>Hyphomicrobiales</taxon>
        <taxon>Nitrobacteraceae</taxon>
        <taxon>Bradyrhizobium</taxon>
    </lineage>
</organism>
<reference evidence="1 2" key="1">
    <citation type="submission" date="2015-09" db="EMBL/GenBank/DDBJ databases">
        <title>Draft Genome Sequence of Bradyrhizobium manausense Strain BR 3351T, a Novel Symbiotic Nitrogen-Fixing Alphaproteobacterium Isolated from Brazilian Amazon Rain Forest.</title>
        <authorList>
            <person name="De Araujo J.L."/>
            <person name="Zilli J.E."/>
        </authorList>
    </citation>
    <scope>NUCLEOTIDE SEQUENCE [LARGE SCALE GENOMIC DNA]</scope>
    <source>
        <strain evidence="1 2">BR3351</strain>
    </source>
</reference>
<evidence type="ECO:0000313" key="2">
    <source>
        <dbReference type="Proteomes" id="UP000051936"/>
    </source>
</evidence>